<dbReference type="KEGG" id="dsf:UWK_00943"/>
<evidence type="ECO:0000256" key="1">
    <source>
        <dbReference type="SAM" id="Phobius"/>
    </source>
</evidence>
<reference evidence="3" key="1">
    <citation type="journal article" date="2013" name="Stand. Genomic Sci.">
        <title>Complete genome sequence of Desulfocapsa sulfexigens, a marine deltaproteobacterium specialized in disproportionating inorganic sulfur compounds.</title>
        <authorList>
            <person name="Finster K.W."/>
            <person name="Kjeldsen K.U."/>
            <person name="Kube M."/>
            <person name="Reinhardt R."/>
            <person name="Mussmann M."/>
            <person name="Amann R."/>
            <person name="Schreiber L."/>
        </authorList>
    </citation>
    <scope>NUCLEOTIDE SEQUENCE [LARGE SCALE GENOMIC DNA]</scope>
    <source>
        <strain evidence="3">DSM 10523 / SB164P1</strain>
    </source>
</reference>
<dbReference type="RefSeq" id="WP_015403213.1">
    <property type="nucleotide sequence ID" value="NC_020304.1"/>
</dbReference>
<gene>
    <name evidence="2" type="ordered locus">UWK_00943</name>
</gene>
<accession>M1P761</accession>
<feature type="transmembrane region" description="Helical" evidence="1">
    <location>
        <begin position="22"/>
        <end position="46"/>
    </location>
</feature>
<keyword evidence="1" id="KW-1133">Transmembrane helix</keyword>
<keyword evidence="1" id="KW-0812">Transmembrane</keyword>
<dbReference type="OrthoDB" id="5432674at2"/>
<evidence type="ECO:0000313" key="3">
    <source>
        <dbReference type="Proteomes" id="UP000011721"/>
    </source>
</evidence>
<dbReference type="HOGENOM" id="CLU_2860458_0_0_7"/>
<proteinExistence type="predicted"/>
<keyword evidence="1" id="KW-0472">Membrane</keyword>
<organism evidence="2 3">
    <name type="scientific">Desulfocapsa sulfexigens (strain DSM 10523 / SB164P1)</name>
    <dbReference type="NCBI Taxonomy" id="1167006"/>
    <lineage>
        <taxon>Bacteria</taxon>
        <taxon>Pseudomonadati</taxon>
        <taxon>Thermodesulfobacteriota</taxon>
        <taxon>Desulfobulbia</taxon>
        <taxon>Desulfobulbales</taxon>
        <taxon>Desulfocapsaceae</taxon>
        <taxon>Desulfocapsa</taxon>
    </lineage>
</organism>
<dbReference type="AlphaFoldDB" id="M1P761"/>
<name>M1P761_DESSD</name>
<protein>
    <submittedName>
        <fullName evidence="2">Uncharacterized protein</fullName>
    </submittedName>
</protein>
<evidence type="ECO:0000313" key="2">
    <source>
        <dbReference type="EMBL" id="AGF77517.1"/>
    </source>
</evidence>
<dbReference type="EMBL" id="CP003985">
    <property type="protein sequence ID" value="AGF77517.1"/>
    <property type="molecule type" value="Genomic_DNA"/>
</dbReference>
<dbReference type="Proteomes" id="UP000011721">
    <property type="component" value="Chromosome"/>
</dbReference>
<keyword evidence="3" id="KW-1185">Reference proteome</keyword>
<sequence length="64" mass="6469">MTANTITTTRTQVNAGYETSKFALGVGMATAAMIGLWATACMVSVLMNNGVVGTAKALLTAITG</sequence>